<evidence type="ECO:0000313" key="3">
    <source>
        <dbReference type="Proteomes" id="UP001597479"/>
    </source>
</evidence>
<comment type="caution">
    <text evidence="2">The sequence shown here is derived from an EMBL/GenBank/DDBJ whole genome shotgun (WGS) entry which is preliminary data.</text>
</comment>
<accession>A0ABW5VLI4</accession>
<dbReference type="Proteomes" id="UP001597479">
    <property type="component" value="Unassembled WGS sequence"/>
</dbReference>
<evidence type="ECO:0008006" key="4">
    <source>
        <dbReference type="Google" id="ProtNLM"/>
    </source>
</evidence>
<feature type="region of interest" description="Disordered" evidence="1">
    <location>
        <begin position="66"/>
        <end position="87"/>
    </location>
</feature>
<dbReference type="EMBL" id="JBHUOG010000001">
    <property type="protein sequence ID" value="MFD2792568.1"/>
    <property type="molecule type" value="Genomic_DNA"/>
</dbReference>
<organism evidence="2 3">
    <name type="scientific">Promicromonospora vindobonensis</name>
    <dbReference type="NCBI Taxonomy" id="195748"/>
    <lineage>
        <taxon>Bacteria</taxon>
        <taxon>Bacillati</taxon>
        <taxon>Actinomycetota</taxon>
        <taxon>Actinomycetes</taxon>
        <taxon>Micrococcales</taxon>
        <taxon>Promicromonosporaceae</taxon>
        <taxon>Promicromonospora</taxon>
    </lineage>
</organism>
<gene>
    <name evidence="2" type="ORF">ACFS27_03305</name>
</gene>
<name>A0ABW5VLI4_9MICO</name>
<sequence>MTTCSPEPVWTAAYVWACTCGHVYDHSGRRTINSQHAEHLEHTGPEHDRAHMFGSHEATCHRCAIPGMTATRPTPPTTDSPNEGTNA</sequence>
<evidence type="ECO:0000256" key="1">
    <source>
        <dbReference type="SAM" id="MobiDB-lite"/>
    </source>
</evidence>
<keyword evidence="3" id="KW-1185">Reference proteome</keyword>
<dbReference type="RefSeq" id="WP_377180315.1">
    <property type="nucleotide sequence ID" value="NZ_JBHUOG010000001.1"/>
</dbReference>
<reference evidence="3" key="1">
    <citation type="journal article" date="2019" name="Int. J. Syst. Evol. Microbiol.">
        <title>The Global Catalogue of Microorganisms (GCM) 10K type strain sequencing project: providing services to taxonomists for standard genome sequencing and annotation.</title>
        <authorList>
            <consortium name="The Broad Institute Genomics Platform"/>
            <consortium name="The Broad Institute Genome Sequencing Center for Infectious Disease"/>
            <person name="Wu L."/>
            <person name="Ma J."/>
        </authorList>
    </citation>
    <scope>NUCLEOTIDE SEQUENCE [LARGE SCALE GENOMIC DNA]</scope>
    <source>
        <strain evidence="3">CCM 7044</strain>
    </source>
</reference>
<protein>
    <recommendedName>
        <fullName evidence="4">C2H2-type domain-containing protein</fullName>
    </recommendedName>
</protein>
<evidence type="ECO:0000313" key="2">
    <source>
        <dbReference type="EMBL" id="MFD2792568.1"/>
    </source>
</evidence>
<proteinExistence type="predicted"/>